<dbReference type="Proteomes" id="UP000195402">
    <property type="component" value="Unassembled WGS sequence"/>
</dbReference>
<dbReference type="PROSITE" id="PS51733">
    <property type="entry name" value="BPL_LPL_CATALYTIC"/>
    <property type="match status" value="1"/>
</dbReference>
<proteinExistence type="inferred from homology"/>
<keyword evidence="11" id="KW-1185">Reference proteome</keyword>
<dbReference type="GO" id="GO:0033819">
    <property type="term" value="F:lipoyl(octanoyl) transferase activity"/>
    <property type="evidence" value="ECO:0007669"/>
    <property type="project" value="UniProtKB-EC"/>
</dbReference>
<feature type="binding site" evidence="7">
    <location>
        <begin position="160"/>
        <end position="162"/>
    </location>
    <ligand>
        <name>substrate</name>
    </ligand>
</feature>
<dbReference type="FunFam" id="3.30.930.10:FF:000063">
    <property type="entry name" value="Octanoyltransferase LIP2, mitochondrial"/>
    <property type="match status" value="1"/>
</dbReference>
<dbReference type="SUPFAM" id="SSF55681">
    <property type="entry name" value="Class II aaRS and biotin synthetases"/>
    <property type="match status" value="1"/>
</dbReference>
<protein>
    <recommendedName>
        <fullName evidence="3">lipoyl(octanoyl) transferase</fullName>
        <ecNumber evidence="3">2.3.1.181</ecNumber>
    </recommendedName>
</protein>
<evidence type="ECO:0000256" key="2">
    <source>
        <dbReference type="ARBA" id="ARBA00007907"/>
    </source>
</evidence>
<dbReference type="STRING" id="56857.A0A200PZP1"/>
<dbReference type="InterPro" id="IPR004143">
    <property type="entry name" value="BPL_LPL_catalytic"/>
</dbReference>
<comment type="similarity">
    <text evidence="2">Belongs to the LipB family.</text>
</comment>
<gene>
    <name evidence="10" type="ORF">BVC80_8673g6</name>
</gene>
<dbReference type="PANTHER" id="PTHR10993:SF15">
    <property type="entry name" value="OCTANOYLTRANSFERASE LIP2, MITOCHONDRIAL"/>
    <property type="match status" value="1"/>
</dbReference>
<dbReference type="PIRSF" id="PIRSF016262">
    <property type="entry name" value="LPLase"/>
    <property type="match status" value="1"/>
</dbReference>
<feature type="binding site" evidence="7">
    <location>
        <begin position="79"/>
        <end position="86"/>
    </location>
    <ligand>
        <name>substrate</name>
    </ligand>
</feature>
<dbReference type="InterPro" id="IPR000544">
    <property type="entry name" value="Octanoyltransferase"/>
</dbReference>
<feature type="active site" description="Acyl-thioester intermediate" evidence="6">
    <location>
        <position position="178"/>
    </location>
</feature>
<evidence type="ECO:0000256" key="8">
    <source>
        <dbReference type="PIRSR" id="PIRSR016262-3"/>
    </source>
</evidence>
<evidence type="ECO:0000313" key="11">
    <source>
        <dbReference type="Proteomes" id="UP000195402"/>
    </source>
</evidence>
<dbReference type="PROSITE" id="PS01313">
    <property type="entry name" value="LIPB"/>
    <property type="match status" value="1"/>
</dbReference>
<dbReference type="OMA" id="GEVTYHC"/>
<dbReference type="OrthoDB" id="19908at2759"/>
<dbReference type="EC" id="2.3.1.181" evidence="3"/>
<evidence type="ECO:0000256" key="7">
    <source>
        <dbReference type="PIRSR" id="PIRSR016262-2"/>
    </source>
</evidence>
<comment type="caution">
    <text evidence="10">The sequence shown here is derived from an EMBL/GenBank/DDBJ whole genome shotgun (WGS) entry which is preliminary data.</text>
</comment>
<name>A0A200PZP1_MACCD</name>
<feature type="domain" description="BPL/LPL catalytic" evidence="9">
    <location>
        <begin position="34"/>
        <end position="218"/>
    </location>
</feature>
<evidence type="ECO:0000256" key="3">
    <source>
        <dbReference type="ARBA" id="ARBA00012334"/>
    </source>
</evidence>
<dbReference type="NCBIfam" id="TIGR00214">
    <property type="entry name" value="lipB"/>
    <property type="match status" value="1"/>
</dbReference>
<dbReference type="InterPro" id="IPR045864">
    <property type="entry name" value="aa-tRNA-synth_II/BPL/LPL"/>
</dbReference>
<dbReference type="PANTHER" id="PTHR10993">
    <property type="entry name" value="OCTANOYLTRANSFERASE"/>
    <property type="match status" value="1"/>
</dbReference>
<accession>A0A200PZP1</accession>
<dbReference type="InParanoid" id="A0A200PZP1"/>
<evidence type="ECO:0000313" key="10">
    <source>
        <dbReference type="EMBL" id="OVA03682.1"/>
    </source>
</evidence>
<dbReference type="Gene3D" id="3.30.930.10">
    <property type="entry name" value="Bira Bifunctional Protein, Domain 2"/>
    <property type="match status" value="1"/>
</dbReference>
<evidence type="ECO:0000256" key="5">
    <source>
        <dbReference type="ARBA" id="ARBA00023315"/>
    </source>
</evidence>
<dbReference type="EMBL" id="MVGT01003601">
    <property type="protein sequence ID" value="OVA03682.1"/>
    <property type="molecule type" value="Genomic_DNA"/>
</dbReference>
<dbReference type="FunCoup" id="A0A200PZP1">
    <property type="interactions" value="1976"/>
</dbReference>
<evidence type="ECO:0000256" key="1">
    <source>
        <dbReference type="ARBA" id="ARBA00004821"/>
    </source>
</evidence>
<dbReference type="InterPro" id="IPR020605">
    <property type="entry name" value="Octanoyltransferase_CS"/>
</dbReference>
<sequence length="235" mass="26471">MRLQRSLEVWKMGRVNYLDALKLQEKLVSDRKFGKIPDTLLSLQHPPTYTLGKRRTDHNLLVPEADLQSMGAELHYTQRGGDITFHGPHQAILYPIISLRDIGFGARKYVENLESTMIELASLYGVRAHPGNKCETGVWVGDRKIGAIGVRISSGITSHGLAFNIDPDLNYFKHIVPCGIADKGVTTLKRETEMELPTEEVIHEQLVSCFAKSFGFTNLVWKENISTLLENQEIK</sequence>
<evidence type="ECO:0000256" key="6">
    <source>
        <dbReference type="PIRSR" id="PIRSR016262-1"/>
    </source>
</evidence>
<evidence type="ECO:0000256" key="4">
    <source>
        <dbReference type="ARBA" id="ARBA00022679"/>
    </source>
</evidence>
<dbReference type="NCBIfam" id="NF010925">
    <property type="entry name" value="PRK14345.1"/>
    <property type="match status" value="1"/>
</dbReference>
<feature type="binding site" evidence="7">
    <location>
        <begin position="147"/>
        <end position="149"/>
    </location>
    <ligand>
        <name>substrate</name>
    </ligand>
</feature>
<keyword evidence="4 10" id="KW-0808">Transferase</keyword>
<evidence type="ECO:0000259" key="9">
    <source>
        <dbReference type="PROSITE" id="PS51733"/>
    </source>
</evidence>
<dbReference type="Pfam" id="PF21948">
    <property type="entry name" value="LplA-B_cat"/>
    <property type="match status" value="1"/>
</dbReference>
<reference evidence="10 11" key="1">
    <citation type="journal article" date="2017" name="Mol. Plant">
        <title>The Genome of Medicinal Plant Macleaya cordata Provides New Insights into Benzylisoquinoline Alkaloids Metabolism.</title>
        <authorList>
            <person name="Liu X."/>
            <person name="Liu Y."/>
            <person name="Huang P."/>
            <person name="Ma Y."/>
            <person name="Qing Z."/>
            <person name="Tang Q."/>
            <person name="Cao H."/>
            <person name="Cheng P."/>
            <person name="Zheng Y."/>
            <person name="Yuan Z."/>
            <person name="Zhou Y."/>
            <person name="Liu J."/>
            <person name="Tang Z."/>
            <person name="Zhuo Y."/>
            <person name="Zhang Y."/>
            <person name="Yu L."/>
            <person name="Huang J."/>
            <person name="Yang P."/>
            <person name="Peng Q."/>
            <person name="Zhang J."/>
            <person name="Jiang W."/>
            <person name="Zhang Z."/>
            <person name="Lin K."/>
            <person name="Ro D.K."/>
            <person name="Chen X."/>
            <person name="Xiong X."/>
            <person name="Shang Y."/>
            <person name="Huang S."/>
            <person name="Zeng J."/>
        </authorList>
    </citation>
    <scope>NUCLEOTIDE SEQUENCE [LARGE SCALE GENOMIC DNA]</scope>
    <source>
        <strain evidence="11">cv. BLH2017</strain>
        <tissue evidence="10">Root</tissue>
    </source>
</reference>
<organism evidence="10 11">
    <name type="scientific">Macleaya cordata</name>
    <name type="common">Five-seeded plume-poppy</name>
    <name type="synonym">Bocconia cordata</name>
    <dbReference type="NCBI Taxonomy" id="56857"/>
    <lineage>
        <taxon>Eukaryota</taxon>
        <taxon>Viridiplantae</taxon>
        <taxon>Streptophyta</taxon>
        <taxon>Embryophyta</taxon>
        <taxon>Tracheophyta</taxon>
        <taxon>Spermatophyta</taxon>
        <taxon>Magnoliopsida</taxon>
        <taxon>Ranunculales</taxon>
        <taxon>Papaveraceae</taxon>
        <taxon>Papaveroideae</taxon>
        <taxon>Macleaya</taxon>
    </lineage>
</organism>
<dbReference type="GO" id="GO:0009249">
    <property type="term" value="P:protein lipoylation"/>
    <property type="evidence" value="ECO:0007669"/>
    <property type="project" value="InterPro"/>
</dbReference>
<feature type="site" description="Lowers pKa of active site Cys" evidence="8">
    <location>
        <position position="144"/>
    </location>
</feature>
<dbReference type="UniPathway" id="UPA00538">
    <property type="reaction ID" value="UER00592"/>
</dbReference>
<comment type="pathway">
    <text evidence="1">Protein modification; protein lipoylation via endogenous pathway; protein N(6)-(lipoyl)lysine from octanoyl-[acyl-carrier-protein]: step 1/2.</text>
</comment>
<dbReference type="CDD" id="cd16444">
    <property type="entry name" value="LipB"/>
    <property type="match status" value="1"/>
</dbReference>
<dbReference type="AlphaFoldDB" id="A0A200PZP1"/>
<keyword evidence="5" id="KW-0012">Acyltransferase</keyword>
<dbReference type="HAMAP" id="MF_00013">
    <property type="entry name" value="LipB"/>
    <property type="match status" value="1"/>
</dbReference>